<dbReference type="AlphaFoldDB" id="A0A517PRD4"/>
<proteinExistence type="predicted"/>
<dbReference type="EMBL" id="CP036266">
    <property type="protein sequence ID" value="QDT21931.1"/>
    <property type="molecule type" value="Genomic_DNA"/>
</dbReference>
<evidence type="ECO:0000313" key="1">
    <source>
        <dbReference type="EMBL" id="QDT21931.1"/>
    </source>
</evidence>
<organism evidence="1 2">
    <name type="scientific">Gimesia chilikensis</name>
    <dbReference type="NCBI Taxonomy" id="2605989"/>
    <lineage>
        <taxon>Bacteria</taxon>
        <taxon>Pseudomonadati</taxon>
        <taxon>Planctomycetota</taxon>
        <taxon>Planctomycetia</taxon>
        <taxon>Planctomycetales</taxon>
        <taxon>Planctomycetaceae</taxon>
        <taxon>Gimesia</taxon>
    </lineage>
</organism>
<evidence type="ECO:0000313" key="2">
    <source>
        <dbReference type="Proteomes" id="UP000320421"/>
    </source>
</evidence>
<gene>
    <name evidence="1" type="ORF">HG66A1_37360</name>
</gene>
<protein>
    <submittedName>
        <fullName evidence="1">Uncharacterized protein</fullName>
    </submittedName>
</protein>
<accession>A0A517PRD4</accession>
<dbReference type="OrthoDB" id="1352235at2"/>
<reference evidence="1 2" key="1">
    <citation type="submission" date="2019-02" db="EMBL/GenBank/DDBJ databases">
        <title>Deep-cultivation of Planctomycetes and their phenomic and genomic characterization uncovers novel biology.</title>
        <authorList>
            <person name="Wiegand S."/>
            <person name="Jogler M."/>
            <person name="Boedeker C."/>
            <person name="Pinto D."/>
            <person name="Vollmers J."/>
            <person name="Rivas-Marin E."/>
            <person name="Kohn T."/>
            <person name="Peeters S.H."/>
            <person name="Heuer A."/>
            <person name="Rast P."/>
            <person name="Oberbeckmann S."/>
            <person name="Bunk B."/>
            <person name="Jeske O."/>
            <person name="Meyerdierks A."/>
            <person name="Storesund J.E."/>
            <person name="Kallscheuer N."/>
            <person name="Luecker S."/>
            <person name="Lage O.M."/>
            <person name="Pohl T."/>
            <person name="Merkel B.J."/>
            <person name="Hornburger P."/>
            <person name="Mueller R.-W."/>
            <person name="Bruemmer F."/>
            <person name="Labrenz M."/>
            <person name="Spormann A.M."/>
            <person name="Op den Camp H."/>
            <person name="Overmann J."/>
            <person name="Amann R."/>
            <person name="Jetten M.S.M."/>
            <person name="Mascher T."/>
            <person name="Medema M.H."/>
            <person name="Devos D.P."/>
            <person name="Kaster A.-K."/>
            <person name="Ovreas L."/>
            <person name="Rohde M."/>
            <person name="Galperin M.Y."/>
            <person name="Jogler C."/>
        </authorList>
    </citation>
    <scope>NUCLEOTIDE SEQUENCE [LARGE SCALE GENOMIC DNA]</scope>
    <source>
        <strain evidence="1 2">HG66A1</strain>
    </source>
</reference>
<keyword evidence="2" id="KW-1185">Reference proteome</keyword>
<sequence length="130" mass="14879">MAINPLSEITLDAEYTSGPLATSDLHAGGIFFCVLYEEVLIFRPNNVVELDVRILDNWRPLDDEADFLSKRSATGSYGLNDREYLSCKFPHATYTGLPCDLNPDWLAFHLTYRYFDQCNSRVYTLRTGKQ</sequence>
<name>A0A517PRD4_9PLAN</name>
<dbReference type="RefSeq" id="WP_145187011.1">
    <property type="nucleotide sequence ID" value="NZ_CP036266.1"/>
</dbReference>
<dbReference type="Proteomes" id="UP000320421">
    <property type="component" value="Chromosome"/>
</dbReference>